<dbReference type="RefSeq" id="XP_004354912.1">
    <property type="nucleotide sequence ID" value="XM_004354860.1"/>
</dbReference>
<dbReference type="InterPro" id="IPR003107">
    <property type="entry name" value="HAT"/>
</dbReference>
<evidence type="ECO:0000313" key="4">
    <source>
        <dbReference type="EMBL" id="EGG16512.1"/>
    </source>
</evidence>
<feature type="compositionally biased region" description="Low complexity" evidence="1">
    <location>
        <begin position="1036"/>
        <end position="1047"/>
    </location>
</feature>
<feature type="transmembrane region" description="Helical" evidence="2">
    <location>
        <begin position="102"/>
        <end position="126"/>
    </location>
</feature>
<feature type="domain" description="TmcB/TmcC TPR repeats" evidence="3">
    <location>
        <begin position="495"/>
        <end position="615"/>
    </location>
</feature>
<feature type="transmembrane region" description="Helical" evidence="2">
    <location>
        <begin position="314"/>
        <end position="334"/>
    </location>
</feature>
<feature type="compositionally biased region" description="Polar residues" evidence="1">
    <location>
        <begin position="1067"/>
        <end position="1076"/>
    </location>
</feature>
<dbReference type="GeneID" id="14868559"/>
<feature type="transmembrane region" description="Helical" evidence="2">
    <location>
        <begin position="947"/>
        <end position="969"/>
    </location>
</feature>
<feature type="transmembrane region" description="Helical" evidence="2">
    <location>
        <begin position="49"/>
        <end position="67"/>
    </location>
</feature>
<feature type="region of interest" description="Disordered" evidence="1">
    <location>
        <begin position="620"/>
        <end position="640"/>
    </location>
</feature>
<keyword evidence="2" id="KW-0472">Membrane</keyword>
<dbReference type="OrthoDB" id="16288at2759"/>
<feature type="transmembrane region" description="Helical" evidence="2">
    <location>
        <begin position="289"/>
        <end position="308"/>
    </location>
</feature>
<gene>
    <name evidence="4" type="ORF">DFA_09050</name>
</gene>
<dbReference type="PANTHER" id="PTHR31600:SF2">
    <property type="entry name" value="GAMETE ENRICHED GENE 10 PROTEIN-RELATED"/>
    <property type="match status" value="1"/>
</dbReference>
<feature type="transmembrane region" description="Helical" evidence="2">
    <location>
        <begin position="193"/>
        <end position="218"/>
    </location>
</feature>
<evidence type="ECO:0000259" key="3">
    <source>
        <dbReference type="Pfam" id="PF25474"/>
    </source>
</evidence>
<dbReference type="OMA" id="YMEVSDK"/>
<dbReference type="GO" id="GO:0006396">
    <property type="term" value="P:RNA processing"/>
    <property type="evidence" value="ECO:0007669"/>
    <property type="project" value="InterPro"/>
</dbReference>
<evidence type="ECO:0000256" key="1">
    <source>
        <dbReference type="SAM" id="MobiDB-lite"/>
    </source>
</evidence>
<dbReference type="SMART" id="SM00386">
    <property type="entry name" value="HAT"/>
    <property type="match status" value="2"/>
</dbReference>
<sequence length="1381" mass="157575">MSSRRSSKSKTSTDSSGSLNRLLNFSKSVEKGIHGVLYAMTKNNTFPKALTIIAVIIEFIQLISFGFKKVFPWGGDLGYYLKRIVSPISHPADVLAYQGFTVLFWVAIAFMVLGFVNIWYVAYTFYQGKIANIWIIRTLRWFVSFTVAVLYIPLISLFLIGLNCAYDSENGGYYLTRFSSQDVLCYGPENIPITIFSICFIILFTIVAVCSSLTYYEFDTSVRDRFAKPHARFDLTILLAKTVFAFFFELLRDYPWLLAIVFFLGLIWLSFGSIVFLPYNNQRLNQIKSGLYTVIFWVSFCTILTMIINDLENAATSYLVVSGLVPSFFLGFFLNKFFYRFLHKQLKHLTNVSPQTSVQTMEVINNLNKASQDDTTGKGVTFEEPVTLGSKRQIKFPFFERWYAMPFFIEIMTRRVLRGNRDQAAIDRANLLFQCGLQYYPNSSLLWMAYANYLFTVRQDRHVGYASLEKLRRMNPPFDIRFFIFQRDKEREQMMDSDLRGPSGKIQDFVTYMEFKKLYLGARRSHQSCLSYINRFWRHLLHETIDLNQLSTLSGKIATTETKATEQYERLLGLNPNSVRVIRDYAQFVEEVVRDRDFAFKLRKKADTIEDNMSKSLSIEHIRQNDNNSIPSDEDRDMIEGSGGIQMERIGVTIDGHHGPIGKAVAHTESSQDRSKSGDGSSETSSSYHSRSNYAAYQQSNSISRLSWLMIFTTLATVVFAIVVLVVLRNQMIAQRNAFQGVLSLGSLGNECVQLSDNFILMNQYAIANETDLYAALQSENERRLNIMENIHHAIYYGEKSPQAYVNDAMATLKHEAGIGGVYDIGTVVFEYSQFNKTNPANSALLRSVYNKPIIQMQMLIETKLDEHEIHYASQPFNVWKAGNMYVDSSRVINQLTIDEFALAFNNTEFKFVTKNTQTLSDSFLLVQQAYIGTILLSANDNASNILYIWIAIFGLLFILAVTLFRPIVSRISREKIRTLVLFSLAPHDLVIKMATKKVKLSNLESGSDRDIQFDTSDDEAFNNNNKKNESEKMKLGLSTSTGLVLSETKGTEGAEEENDNRPLLLENNNSSPRSDNNGGGVVGLAVVENAGNTSGSNNGDTAGNGDQKKKRIGGWDGKSKRNINKRSLRVVLRRLHFSYSFALFLLFGILTMGLFVSFVQIFVDMQAGFDLALCSHRSTDARLLHFYVSKLLSPLEFQDTTQAEIHNMTIDFQLNHQSLIDIPQTEDIMDGTYGCYRINQSECRQPGDPYYKDVSYGLDWTIEQMIQHSLNLAYEERAEVTPTSPDLVWMETLYPDLTDGLDRAAFRFFQYWQDIQTKALNIITAIMSVSTVLLVLIYVILFRPFINRLRVQHIHTLAMLRLAPEDIQFMEVSDKIIDED</sequence>
<reference evidence="5" key="1">
    <citation type="journal article" date="2011" name="Genome Res.">
        <title>Phylogeny-wide analysis of social amoeba genomes highlights ancient origins for complex intercellular communication.</title>
        <authorList>
            <person name="Heidel A.J."/>
            <person name="Lawal H.M."/>
            <person name="Felder M."/>
            <person name="Schilde C."/>
            <person name="Helps N.R."/>
            <person name="Tunggal B."/>
            <person name="Rivero F."/>
            <person name="John U."/>
            <person name="Schleicher M."/>
            <person name="Eichinger L."/>
            <person name="Platzer M."/>
            <person name="Noegel A.A."/>
            <person name="Schaap P."/>
            <person name="Gloeckner G."/>
        </authorList>
    </citation>
    <scope>NUCLEOTIDE SEQUENCE [LARGE SCALE GENOMIC DNA]</scope>
    <source>
        <strain evidence="5">SH3</strain>
    </source>
</reference>
<feature type="transmembrane region" description="Helical" evidence="2">
    <location>
        <begin position="138"/>
        <end position="160"/>
    </location>
</feature>
<dbReference type="InterPro" id="IPR057352">
    <property type="entry name" value="TPR_TmcB/C"/>
</dbReference>
<keyword evidence="2" id="KW-0812">Transmembrane</keyword>
<feature type="region of interest" description="Disordered" evidence="1">
    <location>
        <begin position="1013"/>
        <end position="1119"/>
    </location>
</feature>
<dbReference type="Pfam" id="PF25474">
    <property type="entry name" value="TPR_TmcB"/>
    <property type="match status" value="1"/>
</dbReference>
<evidence type="ECO:0000256" key="2">
    <source>
        <dbReference type="SAM" id="Phobius"/>
    </source>
</evidence>
<organism evidence="4 5">
    <name type="scientific">Cavenderia fasciculata</name>
    <name type="common">Slime mold</name>
    <name type="synonym">Dictyostelium fasciculatum</name>
    <dbReference type="NCBI Taxonomy" id="261658"/>
    <lineage>
        <taxon>Eukaryota</taxon>
        <taxon>Amoebozoa</taxon>
        <taxon>Evosea</taxon>
        <taxon>Eumycetozoa</taxon>
        <taxon>Dictyostelia</taxon>
        <taxon>Acytosteliales</taxon>
        <taxon>Cavenderiaceae</taxon>
        <taxon>Cavenderia</taxon>
    </lineage>
</organism>
<dbReference type="KEGG" id="dfa:DFA_09050"/>
<feature type="transmembrane region" description="Helical" evidence="2">
    <location>
        <begin position="706"/>
        <end position="728"/>
    </location>
</feature>
<protein>
    <recommendedName>
        <fullName evidence="3">TmcB/TmcC TPR repeats domain-containing protein</fullName>
    </recommendedName>
</protein>
<proteinExistence type="predicted"/>
<feature type="transmembrane region" description="Helical" evidence="2">
    <location>
        <begin position="1140"/>
        <end position="1164"/>
    </location>
</feature>
<evidence type="ECO:0000313" key="5">
    <source>
        <dbReference type="Proteomes" id="UP000007797"/>
    </source>
</evidence>
<dbReference type="InterPro" id="IPR052994">
    <property type="entry name" value="Tiny_macrocysts_regulators"/>
</dbReference>
<feature type="compositionally biased region" description="Low complexity" evidence="1">
    <location>
        <begin position="678"/>
        <end position="691"/>
    </location>
</feature>
<dbReference type="EMBL" id="GL883023">
    <property type="protein sequence ID" value="EGG16512.1"/>
    <property type="molecule type" value="Genomic_DNA"/>
</dbReference>
<accession>F4Q6K2</accession>
<feature type="transmembrane region" description="Helical" evidence="2">
    <location>
        <begin position="254"/>
        <end position="277"/>
    </location>
</feature>
<dbReference type="PANTHER" id="PTHR31600">
    <property type="entry name" value="TINY MACROCYSTS PROTEIN B-RELATED"/>
    <property type="match status" value="1"/>
</dbReference>
<feature type="transmembrane region" description="Helical" evidence="2">
    <location>
        <begin position="230"/>
        <end position="248"/>
    </location>
</feature>
<keyword evidence="5" id="KW-1185">Reference proteome</keyword>
<feature type="compositionally biased region" description="Low complexity" evidence="1">
    <location>
        <begin position="1084"/>
        <end position="1093"/>
    </location>
</feature>
<dbReference type="Proteomes" id="UP000007797">
    <property type="component" value="Unassembled WGS sequence"/>
</dbReference>
<keyword evidence="2" id="KW-1133">Transmembrane helix</keyword>
<feature type="region of interest" description="Disordered" evidence="1">
    <location>
        <begin position="661"/>
        <end position="691"/>
    </location>
</feature>
<feature type="transmembrane region" description="Helical" evidence="2">
    <location>
        <begin position="1320"/>
        <end position="1342"/>
    </location>
</feature>
<name>F4Q6K2_CACFS</name>